<protein>
    <recommendedName>
        <fullName evidence="4">Integral membrane protein</fullName>
    </recommendedName>
</protein>
<dbReference type="STRING" id="553466.SAMN04487950_3104"/>
<sequence>MSTPSNPSWRYGVYVFPLVPLLSATSYVGSRAMFSTMDDELWRFLAGFVLSVLGQWLAVVFAVVVLAAVVLDARALATRGAWTPNTFVYGFAGLVHLFGAVLWMAYLLSVPALGYYVYRRRRHFG</sequence>
<name>A0A1I4G817_9EURY</name>
<evidence type="ECO:0008006" key="4">
    <source>
        <dbReference type="Google" id="ProtNLM"/>
    </source>
</evidence>
<organism evidence="2 3">
    <name type="scientific">Halogranum rubrum</name>
    <dbReference type="NCBI Taxonomy" id="553466"/>
    <lineage>
        <taxon>Archaea</taxon>
        <taxon>Methanobacteriati</taxon>
        <taxon>Methanobacteriota</taxon>
        <taxon>Stenosarchaea group</taxon>
        <taxon>Halobacteria</taxon>
        <taxon>Halobacteriales</taxon>
        <taxon>Haloferacaceae</taxon>
    </lineage>
</organism>
<keyword evidence="1" id="KW-0472">Membrane</keyword>
<dbReference type="AlphaFoldDB" id="A0A1I4G817"/>
<evidence type="ECO:0000256" key="1">
    <source>
        <dbReference type="SAM" id="Phobius"/>
    </source>
</evidence>
<accession>A0A1I4G817</accession>
<dbReference type="Proteomes" id="UP000199607">
    <property type="component" value="Unassembled WGS sequence"/>
</dbReference>
<feature type="transmembrane region" description="Helical" evidence="1">
    <location>
        <begin position="12"/>
        <end position="29"/>
    </location>
</feature>
<gene>
    <name evidence="2" type="ORF">SAMN04487950_3104</name>
</gene>
<evidence type="ECO:0000313" key="3">
    <source>
        <dbReference type="Proteomes" id="UP000199607"/>
    </source>
</evidence>
<dbReference type="RefSeq" id="WP_089870273.1">
    <property type="nucleotide sequence ID" value="NZ_FOTC01000003.1"/>
</dbReference>
<keyword evidence="1" id="KW-1133">Transmembrane helix</keyword>
<feature type="transmembrane region" description="Helical" evidence="1">
    <location>
        <begin position="41"/>
        <end position="71"/>
    </location>
</feature>
<keyword evidence="1" id="KW-0812">Transmembrane</keyword>
<keyword evidence="3" id="KW-1185">Reference proteome</keyword>
<proteinExistence type="predicted"/>
<evidence type="ECO:0000313" key="2">
    <source>
        <dbReference type="EMBL" id="SFL26218.1"/>
    </source>
</evidence>
<feature type="transmembrane region" description="Helical" evidence="1">
    <location>
        <begin position="91"/>
        <end position="118"/>
    </location>
</feature>
<reference evidence="3" key="1">
    <citation type="submission" date="2016-10" db="EMBL/GenBank/DDBJ databases">
        <authorList>
            <person name="Varghese N."/>
            <person name="Submissions S."/>
        </authorList>
    </citation>
    <scope>NUCLEOTIDE SEQUENCE [LARGE SCALE GENOMIC DNA]</scope>
    <source>
        <strain evidence="3">CGMCC 1.7738</strain>
    </source>
</reference>
<dbReference type="EMBL" id="FOTC01000003">
    <property type="protein sequence ID" value="SFL26218.1"/>
    <property type="molecule type" value="Genomic_DNA"/>
</dbReference>